<dbReference type="GO" id="GO:0008721">
    <property type="term" value="F:D-serine ammonia-lyase activity"/>
    <property type="evidence" value="ECO:0007669"/>
    <property type="project" value="TreeGrafter"/>
</dbReference>
<dbReference type="AlphaFoldDB" id="A0A1T8QZX3"/>
<dbReference type="PANTHER" id="PTHR28004">
    <property type="entry name" value="ZGC:162816-RELATED"/>
    <property type="match status" value="1"/>
</dbReference>
<keyword evidence="2 4" id="KW-0456">Lyase</keyword>
<dbReference type="GO" id="GO:0036088">
    <property type="term" value="P:D-serine catabolic process"/>
    <property type="evidence" value="ECO:0007669"/>
    <property type="project" value="TreeGrafter"/>
</dbReference>
<organism evidence="4 5">
    <name type="scientific">Mycobacteroides abscessus subsp. massiliense</name>
    <dbReference type="NCBI Taxonomy" id="1962118"/>
    <lineage>
        <taxon>Bacteria</taxon>
        <taxon>Bacillati</taxon>
        <taxon>Actinomycetota</taxon>
        <taxon>Actinomycetes</taxon>
        <taxon>Mycobacteriales</taxon>
        <taxon>Mycobacteriaceae</taxon>
        <taxon>Mycobacteroides</taxon>
        <taxon>Mycobacteroides abscessus</taxon>
    </lineage>
</organism>
<reference evidence="4 5" key="1">
    <citation type="submission" date="2016-11" db="EMBL/GenBank/DDBJ databases">
        <authorList>
            <consortium name="Pathogen Informatics"/>
        </authorList>
    </citation>
    <scope>NUCLEOTIDE SEQUENCE [LARGE SCALE GENOMIC DNA]</scope>
    <source>
        <strain evidence="4 5">911</strain>
    </source>
</reference>
<evidence type="ECO:0000256" key="2">
    <source>
        <dbReference type="ARBA" id="ARBA00023239"/>
    </source>
</evidence>
<dbReference type="RefSeq" id="WP_005066566.1">
    <property type="nucleotide sequence ID" value="NZ_FVAP01000003.1"/>
</dbReference>
<dbReference type="CDD" id="cd06820">
    <property type="entry name" value="PLPDE_III_LS_D-TA_like"/>
    <property type="match status" value="1"/>
</dbReference>
<name>A0A1T8QZX3_9MYCO</name>
<dbReference type="SUPFAM" id="SSF51419">
    <property type="entry name" value="PLP-binding barrel"/>
    <property type="match status" value="1"/>
</dbReference>
<comment type="similarity">
    <text evidence="1">Belongs to the DSD1 family.</text>
</comment>
<protein>
    <submittedName>
        <fullName evidence="4">D-threonine aldolase</fullName>
        <ecNumber evidence="4">4.1.2.42</ecNumber>
    </submittedName>
</protein>
<dbReference type="InterPro" id="IPR001608">
    <property type="entry name" value="Ala_racemase_N"/>
</dbReference>
<gene>
    <name evidence="4" type="ORF">SAMEA2259716_01436</name>
</gene>
<dbReference type="EC" id="4.1.2.42" evidence="4"/>
<dbReference type="Pfam" id="PF01168">
    <property type="entry name" value="Ala_racemase_N"/>
    <property type="match status" value="1"/>
</dbReference>
<dbReference type="Gene3D" id="2.40.37.20">
    <property type="entry name" value="D-serine dehydratase-like domain"/>
    <property type="match status" value="1"/>
</dbReference>
<accession>A0A1T8QZX3</accession>
<dbReference type="InterPro" id="IPR042208">
    <property type="entry name" value="D-ser_dehydrat-like_sf"/>
</dbReference>
<proteinExistence type="inferred from homology"/>
<dbReference type="Proteomes" id="UP000190074">
    <property type="component" value="Unassembled WGS sequence"/>
</dbReference>
<dbReference type="InterPro" id="IPR026956">
    <property type="entry name" value="D-ser_dehydrat-like_dom"/>
</dbReference>
<dbReference type="SMART" id="SM01119">
    <property type="entry name" value="D-ser_dehydrat"/>
    <property type="match status" value="1"/>
</dbReference>
<evidence type="ECO:0000313" key="4">
    <source>
        <dbReference type="EMBL" id="SKL73281.1"/>
    </source>
</evidence>
<dbReference type="Pfam" id="PF14031">
    <property type="entry name" value="D-ser_dehydrat"/>
    <property type="match status" value="1"/>
</dbReference>
<dbReference type="Gene3D" id="3.20.20.10">
    <property type="entry name" value="Alanine racemase"/>
    <property type="match status" value="1"/>
</dbReference>
<dbReference type="GO" id="GO:0043876">
    <property type="term" value="F:D-threonine aldolase activity"/>
    <property type="evidence" value="ECO:0007669"/>
    <property type="project" value="UniProtKB-EC"/>
</dbReference>
<dbReference type="InterPro" id="IPR029066">
    <property type="entry name" value="PLP-binding_barrel"/>
</dbReference>
<dbReference type="InterPro" id="IPR051466">
    <property type="entry name" value="D-amino_acid_metab_enzyme"/>
</dbReference>
<dbReference type="PANTHER" id="PTHR28004:SF2">
    <property type="entry name" value="D-SERINE DEHYDRATASE"/>
    <property type="match status" value="1"/>
</dbReference>
<sequence>MSDTTAHSGLDGLDTPFLAVDLAVMDRNIERLAGRLRGTGIRLRPHAKSHKCIEIARRQIDSGAIGLTVATVGEAEVFAEAGFIDLFIAYPLWVTPHKAHRLRQVATRAALRVAVDSAAGAHQLAEHLGDLPITVVIEVDSGHHRTGVSPDDAGPVAAAARSAGLNVVGIFTFPGHGYTPGHRAEVAAQESHALDTAAASLRAQGIDPSVRSGGSTPTVGAADDTVLTEVRPGVYPFNDAQQLELDVCTLDDIALSAVTTVVHARGRTAVVDAGSKILGADRPGWATGFGRVIDEPDARIVALSEHHATIEFPGAAPPPGTRLRVAPNHLCNAVNLVDSLVIDAADGVLHWAVAARGANA</sequence>
<dbReference type="EMBL" id="FVGW01000002">
    <property type="protein sequence ID" value="SKL73281.1"/>
    <property type="molecule type" value="Genomic_DNA"/>
</dbReference>
<evidence type="ECO:0000256" key="1">
    <source>
        <dbReference type="ARBA" id="ARBA00005323"/>
    </source>
</evidence>
<evidence type="ECO:0000313" key="5">
    <source>
        <dbReference type="Proteomes" id="UP000190074"/>
    </source>
</evidence>
<evidence type="ECO:0000259" key="3">
    <source>
        <dbReference type="SMART" id="SM01119"/>
    </source>
</evidence>
<feature type="domain" description="D-serine dehydratase-like" evidence="3">
    <location>
        <begin position="254"/>
        <end position="343"/>
    </location>
</feature>